<reference evidence="2 3" key="1">
    <citation type="journal article" date="2005" name="PLoS Biol.">
        <title>The genomes of Oryza sativa: a history of duplications.</title>
        <authorList>
            <person name="Yu J."/>
            <person name="Wang J."/>
            <person name="Lin W."/>
            <person name="Li S."/>
            <person name="Li H."/>
            <person name="Zhou J."/>
            <person name="Ni P."/>
            <person name="Dong W."/>
            <person name="Hu S."/>
            <person name="Zeng C."/>
            <person name="Zhang J."/>
            <person name="Zhang Y."/>
            <person name="Li R."/>
            <person name="Xu Z."/>
            <person name="Li S."/>
            <person name="Li X."/>
            <person name="Zheng H."/>
            <person name="Cong L."/>
            <person name="Lin L."/>
            <person name="Yin J."/>
            <person name="Geng J."/>
            <person name="Li G."/>
            <person name="Shi J."/>
            <person name="Liu J."/>
            <person name="Lv H."/>
            <person name="Li J."/>
            <person name="Wang J."/>
            <person name="Deng Y."/>
            <person name="Ran L."/>
            <person name="Shi X."/>
            <person name="Wang X."/>
            <person name="Wu Q."/>
            <person name="Li C."/>
            <person name="Ren X."/>
            <person name="Wang J."/>
            <person name="Wang X."/>
            <person name="Li D."/>
            <person name="Liu D."/>
            <person name="Zhang X."/>
            <person name="Ji Z."/>
            <person name="Zhao W."/>
            <person name="Sun Y."/>
            <person name="Zhang Z."/>
            <person name="Bao J."/>
            <person name="Han Y."/>
            <person name="Dong L."/>
            <person name="Ji J."/>
            <person name="Chen P."/>
            <person name="Wu S."/>
            <person name="Liu J."/>
            <person name="Xiao Y."/>
            <person name="Bu D."/>
            <person name="Tan J."/>
            <person name="Yang L."/>
            <person name="Ye C."/>
            <person name="Zhang J."/>
            <person name="Xu J."/>
            <person name="Zhou Y."/>
            <person name="Yu Y."/>
            <person name="Zhang B."/>
            <person name="Zhuang S."/>
            <person name="Wei H."/>
            <person name="Liu B."/>
            <person name="Lei M."/>
            <person name="Yu H."/>
            <person name="Li Y."/>
            <person name="Xu H."/>
            <person name="Wei S."/>
            <person name="He X."/>
            <person name="Fang L."/>
            <person name="Zhang Z."/>
            <person name="Zhang Y."/>
            <person name="Huang X."/>
            <person name="Su Z."/>
            <person name="Tong W."/>
            <person name="Li J."/>
            <person name="Tong Z."/>
            <person name="Li S."/>
            <person name="Ye J."/>
            <person name="Wang L."/>
            <person name="Fang L."/>
            <person name="Lei T."/>
            <person name="Chen C."/>
            <person name="Chen H."/>
            <person name="Xu Z."/>
            <person name="Li H."/>
            <person name="Huang H."/>
            <person name="Zhang F."/>
            <person name="Xu H."/>
            <person name="Li N."/>
            <person name="Zhao C."/>
            <person name="Li S."/>
            <person name="Dong L."/>
            <person name="Huang Y."/>
            <person name="Li L."/>
            <person name="Xi Y."/>
            <person name="Qi Q."/>
            <person name="Li W."/>
            <person name="Zhang B."/>
            <person name="Hu W."/>
            <person name="Zhang Y."/>
            <person name="Tian X."/>
            <person name="Jiao Y."/>
            <person name="Liang X."/>
            <person name="Jin J."/>
            <person name="Gao L."/>
            <person name="Zheng W."/>
            <person name="Hao B."/>
            <person name="Liu S."/>
            <person name="Wang W."/>
            <person name="Yuan L."/>
            <person name="Cao M."/>
            <person name="McDermott J."/>
            <person name="Samudrala R."/>
            <person name="Wang J."/>
            <person name="Wong G.K."/>
            <person name="Yang H."/>
        </authorList>
    </citation>
    <scope>NUCLEOTIDE SEQUENCE [LARGE SCALE GENOMIC DNA]</scope>
    <source>
        <strain evidence="3">cv. 93-11</strain>
    </source>
</reference>
<dbReference type="EMBL" id="CM000135">
    <property type="protein sequence ID" value="EEC66860.1"/>
    <property type="molecule type" value="Genomic_DNA"/>
</dbReference>
<gene>
    <name evidence="2" type="ORF">OsI_33352</name>
</gene>
<keyword evidence="3" id="KW-1185">Reference proteome</keyword>
<name>B8BGK8_ORYSI</name>
<evidence type="ECO:0000313" key="3">
    <source>
        <dbReference type="Proteomes" id="UP000007015"/>
    </source>
</evidence>
<accession>B8BGK8</accession>
<evidence type="ECO:0000256" key="1">
    <source>
        <dbReference type="SAM" id="MobiDB-lite"/>
    </source>
</evidence>
<evidence type="ECO:0000313" key="2">
    <source>
        <dbReference type="EMBL" id="EEC66860.1"/>
    </source>
</evidence>
<organism evidence="2 3">
    <name type="scientific">Oryza sativa subsp. indica</name>
    <name type="common">Rice</name>
    <dbReference type="NCBI Taxonomy" id="39946"/>
    <lineage>
        <taxon>Eukaryota</taxon>
        <taxon>Viridiplantae</taxon>
        <taxon>Streptophyta</taxon>
        <taxon>Embryophyta</taxon>
        <taxon>Tracheophyta</taxon>
        <taxon>Spermatophyta</taxon>
        <taxon>Magnoliopsida</taxon>
        <taxon>Liliopsida</taxon>
        <taxon>Poales</taxon>
        <taxon>Poaceae</taxon>
        <taxon>BOP clade</taxon>
        <taxon>Oryzoideae</taxon>
        <taxon>Oryzeae</taxon>
        <taxon>Oryzinae</taxon>
        <taxon>Oryza</taxon>
        <taxon>Oryza sativa</taxon>
    </lineage>
</organism>
<protein>
    <submittedName>
        <fullName evidence="2">Uncharacterized protein</fullName>
    </submittedName>
</protein>
<dbReference type="HOGENOM" id="CLU_1362382_0_0_1"/>
<dbReference type="Proteomes" id="UP000007015">
    <property type="component" value="Chromosome 10"/>
</dbReference>
<dbReference type="AlphaFoldDB" id="B8BGK8"/>
<feature type="region of interest" description="Disordered" evidence="1">
    <location>
        <begin position="175"/>
        <end position="201"/>
    </location>
</feature>
<dbReference type="Gramene" id="BGIOSGA032836-TA">
    <property type="protein sequence ID" value="BGIOSGA032836-PA"/>
    <property type="gene ID" value="BGIOSGA032836"/>
</dbReference>
<sequence>MGNIIGVNGEMNGYNGEEDQLLAAATVDLLDASYCAVTVDLLAAFYRAAAVVLLAAPCRAAPVDRWHSAATATAGDRHRAAVAEKALDRDRAVFVLARKKNQATLTERMLAAEEDSKMLSSRVDELTTNIGQLLSSLQGLEKWIPNVDAGIKGLNLAVEGLAARVTLLEVKPTTSADLSATPNGHRVDEQTQGFASKAASA</sequence>
<proteinExistence type="predicted"/>